<dbReference type="PANTHER" id="PTHR11722">
    <property type="entry name" value="60S RIBOSOMAL PROTEIN L13"/>
    <property type="match status" value="1"/>
</dbReference>
<comment type="similarity">
    <text evidence="1">Belongs to the eukaryotic ribosomal protein eL13 family.</text>
</comment>
<dbReference type="FunFam" id="1.20.5.110:FF:000003">
    <property type="entry name" value="60S ribosomal protein L13"/>
    <property type="match status" value="1"/>
</dbReference>
<dbReference type="InterPro" id="IPR001380">
    <property type="entry name" value="Ribosomal_eL13"/>
</dbReference>
<keyword evidence="5" id="KW-1185">Reference proteome</keyword>
<accession>A0AAW0L1K2</accession>
<evidence type="ECO:0000313" key="5">
    <source>
        <dbReference type="Proteomes" id="UP000237347"/>
    </source>
</evidence>
<dbReference type="GO" id="GO:0022625">
    <property type="term" value="C:cytosolic large ribosomal subunit"/>
    <property type="evidence" value="ECO:0007669"/>
    <property type="project" value="TreeGrafter"/>
</dbReference>
<proteinExistence type="inferred from homology"/>
<dbReference type="GO" id="GO:0003723">
    <property type="term" value="F:RNA binding"/>
    <property type="evidence" value="ECO:0007669"/>
    <property type="project" value="TreeGrafter"/>
</dbReference>
<evidence type="ECO:0000313" key="4">
    <source>
        <dbReference type="EMBL" id="KAK7845130.1"/>
    </source>
</evidence>
<dbReference type="EMBL" id="PKMF04000174">
    <property type="protein sequence ID" value="KAK7845130.1"/>
    <property type="molecule type" value="Genomic_DNA"/>
</dbReference>
<name>A0AAW0L1K2_QUESU</name>
<sequence>MASKGIPKKYAESIGIAVDHRRRNRSLEGLQANVQRLKTFKAKLVVFPRRVGKFKAGDSAPEELASATQVQGPYLPIVREKPSVELVKVTEEMKSFKAYDKLRLERMNVRHVGARQKKAAQAEKEEKK</sequence>
<gene>
    <name evidence="4" type="primary">RL131_1</name>
    <name evidence="4" type="ORF">CFP56_009943</name>
</gene>
<evidence type="ECO:0000256" key="3">
    <source>
        <dbReference type="ARBA" id="ARBA00023274"/>
    </source>
</evidence>
<dbReference type="AlphaFoldDB" id="A0AAW0L1K2"/>
<dbReference type="Gene3D" id="1.20.5.110">
    <property type="match status" value="1"/>
</dbReference>
<dbReference type="GO" id="GO:0006412">
    <property type="term" value="P:translation"/>
    <property type="evidence" value="ECO:0007669"/>
    <property type="project" value="InterPro"/>
</dbReference>
<protein>
    <submittedName>
        <fullName evidence="4">60s ribosomal protein l13-1</fullName>
    </submittedName>
</protein>
<dbReference type="Pfam" id="PF01294">
    <property type="entry name" value="Ribosomal_L13e"/>
    <property type="match status" value="1"/>
</dbReference>
<keyword evidence="2 4" id="KW-0689">Ribosomal protein</keyword>
<comment type="caution">
    <text evidence="4">The sequence shown here is derived from an EMBL/GenBank/DDBJ whole genome shotgun (WGS) entry which is preliminary data.</text>
</comment>
<dbReference type="GO" id="GO:0003735">
    <property type="term" value="F:structural constituent of ribosome"/>
    <property type="evidence" value="ECO:0007669"/>
    <property type="project" value="InterPro"/>
</dbReference>
<organism evidence="4 5">
    <name type="scientific">Quercus suber</name>
    <name type="common">Cork oak</name>
    <dbReference type="NCBI Taxonomy" id="58331"/>
    <lineage>
        <taxon>Eukaryota</taxon>
        <taxon>Viridiplantae</taxon>
        <taxon>Streptophyta</taxon>
        <taxon>Embryophyta</taxon>
        <taxon>Tracheophyta</taxon>
        <taxon>Spermatophyta</taxon>
        <taxon>Magnoliopsida</taxon>
        <taxon>eudicotyledons</taxon>
        <taxon>Gunneridae</taxon>
        <taxon>Pentapetalae</taxon>
        <taxon>rosids</taxon>
        <taxon>fabids</taxon>
        <taxon>Fagales</taxon>
        <taxon>Fagaceae</taxon>
        <taxon>Quercus</taxon>
    </lineage>
</organism>
<reference evidence="4 5" key="1">
    <citation type="journal article" date="2018" name="Sci. Data">
        <title>The draft genome sequence of cork oak.</title>
        <authorList>
            <person name="Ramos A.M."/>
            <person name="Usie A."/>
            <person name="Barbosa P."/>
            <person name="Barros P.M."/>
            <person name="Capote T."/>
            <person name="Chaves I."/>
            <person name="Simoes F."/>
            <person name="Abreu I."/>
            <person name="Carrasquinho I."/>
            <person name="Faro C."/>
            <person name="Guimaraes J.B."/>
            <person name="Mendonca D."/>
            <person name="Nobrega F."/>
            <person name="Rodrigues L."/>
            <person name="Saibo N.J.M."/>
            <person name="Varela M.C."/>
            <person name="Egas C."/>
            <person name="Matos J."/>
            <person name="Miguel C.M."/>
            <person name="Oliveira M.M."/>
            <person name="Ricardo C.P."/>
            <person name="Goncalves S."/>
        </authorList>
    </citation>
    <scope>NUCLEOTIDE SEQUENCE [LARGE SCALE GENOMIC DNA]</scope>
    <source>
        <strain evidence="5">cv. HL8</strain>
    </source>
</reference>
<dbReference type="PANTHER" id="PTHR11722:SF0">
    <property type="entry name" value="LARGE RIBOSOMAL SUBUNIT PROTEIN EL13"/>
    <property type="match status" value="1"/>
</dbReference>
<evidence type="ECO:0000256" key="2">
    <source>
        <dbReference type="ARBA" id="ARBA00022980"/>
    </source>
</evidence>
<keyword evidence="3" id="KW-0687">Ribonucleoprotein</keyword>
<dbReference type="Proteomes" id="UP000237347">
    <property type="component" value="Unassembled WGS sequence"/>
</dbReference>
<evidence type="ECO:0000256" key="1">
    <source>
        <dbReference type="ARBA" id="ARBA00005640"/>
    </source>
</evidence>